<feature type="compositionally biased region" description="Basic and acidic residues" evidence="1">
    <location>
        <begin position="515"/>
        <end position="526"/>
    </location>
</feature>
<feature type="region of interest" description="Disordered" evidence="1">
    <location>
        <begin position="514"/>
        <end position="559"/>
    </location>
</feature>
<reference evidence="2" key="1">
    <citation type="journal article" date="2022" name="bioRxiv">
        <title>Genomics of Preaxostyla Flagellates Illuminates Evolutionary Transitions and the Path Towards Mitochondrial Loss.</title>
        <authorList>
            <person name="Novak L.V.F."/>
            <person name="Treitli S.C."/>
            <person name="Pyrih J."/>
            <person name="Halakuc P."/>
            <person name="Pipaliya S.V."/>
            <person name="Vacek V."/>
            <person name="Brzon O."/>
            <person name="Soukal P."/>
            <person name="Eme L."/>
            <person name="Dacks J.B."/>
            <person name="Karnkowska A."/>
            <person name="Elias M."/>
            <person name="Hampl V."/>
        </authorList>
    </citation>
    <scope>NUCLEOTIDE SEQUENCE</scope>
    <source>
        <strain evidence="2">RCP-MX</strain>
    </source>
</reference>
<feature type="region of interest" description="Disordered" evidence="1">
    <location>
        <begin position="412"/>
        <end position="440"/>
    </location>
</feature>
<gene>
    <name evidence="2" type="ORF">PAPYR_4537</name>
</gene>
<protein>
    <submittedName>
        <fullName evidence="2">Uncharacterized protein</fullName>
    </submittedName>
</protein>
<dbReference type="EMBL" id="JAPMOS010000019">
    <property type="protein sequence ID" value="KAJ4459487.1"/>
    <property type="molecule type" value="Genomic_DNA"/>
</dbReference>
<keyword evidence="3" id="KW-1185">Reference proteome</keyword>
<sequence length="559" mass="60637">MPLEVVLLDLGLDSSQNLEALAFALDHMRGCLTQYIHHLSFCQLSPLRIAAFLAPSSLAATSTPIEIGPFHLNHLCETLAKVSPPSVADCTFDLYPILERLTSYLGRVSTQPKRLLVITTRLGALRPSLAAVLQRAFDAGLHIDVLAVRLPLPEMAVTIPVQDWAQELTTFPNLAIESLDCNLIFLAQFFQRRYSALYAPSTPIIIRLGQAQHTDDDTRTGGLSIRCVLRSDVTGPLNLEPIVYCRCHMQPVFGSPPLVDALPPIRGLLPSNGTPIEGAGGGPSKCSVTGDSLEPRRVGLGVRAGRSLFPCPPLPPSARLTANKQTLNSPRGTLELTPIERLAIERVSLHLLRGHPYLLLPATDDLDTITENEEVFSALTRTLSERDQALVLRYTYTPGPRLPPMHKFFVAIPPTPPPRAAPVSPGHPDEPDQKGSSLPDPNEALLLLKELPSAEEILLEHTVPGASGMARDLDPETQRRVTQGLDQIPLGVDFNPLRCTSGLHEVLQALVEVGGSRDEAQPDRKLPPSPRKRGLGSSLGDGGGIRRGLTFENNDRGGR</sequence>
<proteinExistence type="predicted"/>
<accession>A0ABQ8UM02</accession>
<name>A0ABQ8UM02_9EUKA</name>
<comment type="caution">
    <text evidence="2">The sequence shown here is derived from an EMBL/GenBank/DDBJ whole genome shotgun (WGS) entry which is preliminary data.</text>
</comment>
<evidence type="ECO:0000313" key="3">
    <source>
        <dbReference type="Proteomes" id="UP001141327"/>
    </source>
</evidence>
<feature type="compositionally biased region" description="Gly residues" evidence="1">
    <location>
        <begin position="537"/>
        <end position="546"/>
    </location>
</feature>
<evidence type="ECO:0000313" key="2">
    <source>
        <dbReference type="EMBL" id="KAJ4459487.1"/>
    </source>
</evidence>
<organism evidence="2 3">
    <name type="scientific">Paratrimastix pyriformis</name>
    <dbReference type="NCBI Taxonomy" id="342808"/>
    <lineage>
        <taxon>Eukaryota</taxon>
        <taxon>Metamonada</taxon>
        <taxon>Preaxostyla</taxon>
        <taxon>Paratrimastigidae</taxon>
        <taxon>Paratrimastix</taxon>
    </lineage>
</organism>
<dbReference type="Proteomes" id="UP001141327">
    <property type="component" value="Unassembled WGS sequence"/>
</dbReference>
<evidence type="ECO:0000256" key="1">
    <source>
        <dbReference type="SAM" id="MobiDB-lite"/>
    </source>
</evidence>